<dbReference type="OrthoDB" id="3251728at2759"/>
<comment type="caution">
    <text evidence="2">The sequence shown here is derived from an EMBL/GenBank/DDBJ whole genome shotgun (WGS) entry which is preliminary data.</text>
</comment>
<dbReference type="AlphaFoldDB" id="A0A8H6Y4K6"/>
<dbReference type="EMBL" id="JACAZI010000009">
    <property type="protein sequence ID" value="KAF7352096.1"/>
    <property type="molecule type" value="Genomic_DNA"/>
</dbReference>
<accession>A0A8H6Y4K6</accession>
<sequence length="323" mass="35248">MAAPFLFVPEADPSTPYYPVSYHNPYYATPQAARTPVLPPAALLGTPNAFNPNSVLWPEDATQYESAYTASWIPLAPRPRTNSWAGPAQPPGSPFLTATNVPAFLQPKPWKPGHKKANSWSNTPAWVTNANQYLNAGGPQILPAPMLIHPFLNGDAPSPAFHFDLAPTAFLPMRQVSANPPSGALVSGTELREPAFHPPLFTLRIVHPRLSLWPVDLTLPPGAQAPPITLADVLVALHRSLHIRITHADWATLGGEDEARVTRAFAMRCRAEALRSGVPPVQLRDREIAVRNQGVLRVDFLQGKTVFKGLVRHPEGYVRLLTA</sequence>
<protein>
    <recommendedName>
        <fullName evidence="1">DUF6699 domain-containing protein</fullName>
    </recommendedName>
</protein>
<dbReference type="Pfam" id="PF20415">
    <property type="entry name" value="DUF6699"/>
    <property type="match status" value="1"/>
</dbReference>
<feature type="domain" description="DUF6699" evidence="1">
    <location>
        <begin position="180"/>
        <end position="315"/>
    </location>
</feature>
<dbReference type="InterPro" id="IPR046522">
    <property type="entry name" value="DUF6699"/>
</dbReference>
<evidence type="ECO:0000259" key="1">
    <source>
        <dbReference type="Pfam" id="PF20415"/>
    </source>
</evidence>
<evidence type="ECO:0000313" key="2">
    <source>
        <dbReference type="EMBL" id="KAF7352096.1"/>
    </source>
</evidence>
<dbReference type="Proteomes" id="UP000620124">
    <property type="component" value="Unassembled WGS sequence"/>
</dbReference>
<gene>
    <name evidence="2" type="ORF">MVEN_01172400</name>
</gene>
<proteinExistence type="predicted"/>
<name>A0A8H6Y4K6_9AGAR</name>
<reference evidence="2" key="1">
    <citation type="submission" date="2020-05" db="EMBL/GenBank/DDBJ databases">
        <title>Mycena genomes resolve the evolution of fungal bioluminescence.</title>
        <authorList>
            <person name="Tsai I.J."/>
        </authorList>
    </citation>
    <scope>NUCLEOTIDE SEQUENCE</scope>
    <source>
        <strain evidence="2">CCC161011</strain>
    </source>
</reference>
<keyword evidence="3" id="KW-1185">Reference proteome</keyword>
<organism evidence="2 3">
    <name type="scientific">Mycena venus</name>
    <dbReference type="NCBI Taxonomy" id="2733690"/>
    <lineage>
        <taxon>Eukaryota</taxon>
        <taxon>Fungi</taxon>
        <taxon>Dikarya</taxon>
        <taxon>Basidiomycota</taxon>
        <taxon>Agaricomycotina</taxon>
        <taxon>Agaricomycetes</taxon>
        <taxon>Agaricomycetidae</taxon>
        <taxon>Agaricales</taxon>
        <taxon>Marasmiineae</taxon>
        <taxon>Mycenaceae</taxon>
        <taxon>Mycena</taxon>
    </lineage>
</organism>
<evidence type="ECO:0000313" key="3">
    <source>
        <dbReference type="Proteomes" id="UP000620124"/>
    </source>
</evidence>